<dbReference type="OrthoDB" id="10252231at2759"/>
<dbReference type="SUPFAM" id="SSF69572">
    <property type="entry name" value="Activating enzymes of the ubiquitin-like proteins"/>
    <property type="match status" value="1"/>
</dbReference>
<dbReference type="GO" id="GO:0005737">
    <property type="term" value="C:cytoplasm"/>
    <property type="evidence" value="ECO:0007669"/>
    <property type="project" value="TreeGrafter"/>
</dbReference>
<dbReference type="EMBL" id="BRXW01000331">
    <property type="protein sequence ID" value="GMI18381.1"/>
    <property type="molecule type" value="Genomic_DNA"/>
</dbReference>
<proteinExistence type="predicted"/>
<dbReference type="GO" id="GO:0019948">
    <property type="term" value="F:SUMO activating enzyme activity"/>
    <property type="evidence" value="ECO:0007669"/>
    <property type="project" value="TreeGrafter"/>
</dbReference>
<accession>A0A9W7L147</accession>
<dbReference type="GO" id="GO:0031510">
    <property type="term" value="C:SUMO activating enzyme complex"/>
    <property type="evidence" value="ECO:0007669"/>
    <property type="project" value="TreeGrafter"/>
</dbReference>
<evidence type="ECO:0000313" key="2">
    <source>
        <dbReference type="Proteomes" id="UP001165122"/>
    </source>
</evidence>
<protein>
    <recommendedName>
        <fullName evidence="3">THIF-type NAD/FAD binding fold domain-containing protein</fullName>
    </recommendedName>
</protein>
<evidence type="ECO:0008006" key="3">
    <source>
        <dbReference type="Google" id="ProtNLM"/>
    </source>
</evidence>
<keyword evidence="2" id="KW-1185">Reference proteome</keyword>
<dbReference type="PANTHER" id="PTHR10953">
    <property type="entry name" value="UBIQUITIN-ACTIVATING ENZYME E1"/>
    <property type="match status" value="1"/>
</dbReference>
<dbReference type="InterPro" id="IPR035985">
    <property type="entry name" value="Ubiquitin-activating_enz"/>
</dbReference>
<dbReference type="PANTHER" id="PTHR10953:SF162">
    <property type="entry name" value="SUMO-ACTIVATING ENZYME SUBUNIT 1"/>
    <property type="match status" value="1"/>
</dbReference>
<dbReference type="Gene3D" id="3.40.50.720">
    <property type="entry name" value="NAD(P)-binding Rossmann-like Domain"/>
    <property type="match status" value="2"/>
</dbReference>
<name>A0A9W7L147_9STRA</name>
<dbReference type="InterPro" id="IPR045886">
    <property type="entry name" value="ThiF/MoeB/HesA"/>
</dbReference>
<comment type="caution">
    <text evidence="1">The sequence shown here is derived from an EMBL/GenBank/DDBJ whole genome shotgun (WGS) entry which is preliminary data.</text>
</comment>
<sequence length="295" mass="32351">MADFTAKKSDLYDRQIRLWGSESQNLLQSSKVLFLRPVGCVTECLKNTVLSGIQVTIAPMSAADGLYANNVVAEVKQLNPYGNVESVDTMSIEDTVIEGHTLVVAYCTDLEELSKLSARCEAAKISLIGACQFGFRACSFVQLHSPSGPHTYKREIGKDKLSDPVTTHYPPLAAILNTKDWTTLKDRWGPVKHELVAWNLITCYDVKNSDLASFKIHAASKLASLELSSSFSDSELEELHQSQNSPTIFPVSAVFGGLMGQEVIKSLSRKGDCANNILYFDGEKAGTVRYPPIPK</sequence>
<evidence type="ECO:0000313" key="1">
    <source>
        <dbReference type="EMBL" id="GMI18381.1"/>
    </source>
</evidence>
<dbReference type="AlphaFoldDB" id="A0A9W7L147"/>
<reference evidence="2" key="1">
    <citation type="journal article" date="2023" name="Commun. Biol.">
        <title>Genome analysis of Parmales, the sister group of diatoms, reveals the evolutionary specialization of diatoms from phago-mixotrophs to photoautotrophs.</title>
        <authorList>
            <person name="Ban H."/>
            <person name="Sato S."/>
            <person name="Yoshikawa S."/>
            <person name="Yamada K."/>
            <person name="Nakamura Y."/>
            <person name="Ichinomiya M."/>
            <person name="Sato N."/>
            <person name="Blanc-Mathieu R."/>
            <person name="Endo H."/>
            <person name="Kuwata A."/>
            <person name="Ogata H."/>
        </authorList>
    </citation>
    <scope>NUCLEOTIDE SEQUENCE [LARGE SCALE GENOMIC DNA]</scope>
    <source>
        <strain evidence="2">NIES 3700</strain>
    </source>
</reference>
<dbReference type="Proteomes" id="UP001165122">
    <property type="component" value="Unassembled WGS sequence"/>
</dbReference>
<gene>
    <name evidence="1" type="ORF">TrLO_g7920</name>
</gene>
<dbReference type="GO" id="GO:0016925">
    <property type="term" value="P:protein sumoylation"/>
    <property type="evidence" value="ECO:0007669"/>
    <property type="project" value="TreeGrafter"/>
</dbReference>
<organism evidence="1 2">
    <name type="scientific">Triparma laevis f. longispina</name>
    <dbReference type="NCBI Taxonomy" id="1714387"/>
    <lineage>
        <taxon>Eukaryota</taxon>
        <taxon>Sar</taxon>
        <taxon>Stramenopiles</taxon>
        <taxon>Ochrophyta</taxon>
        <taxon>Bolidophyceae</taxon>
        <taxon>Parmales</taxon>
        <taxon>Triparmaceae</taxon>
        <taxon>Triparma</taxon>
    </lineage>
</organism>